<dbReference type="InterPro" id="IPR051786">
    <property type="entry name" value="ASN_synthetase/amidase"/>
</dbReference>
<dbReference type="PIRSF" id="PIRSF001589">
    <property type="entry name" value="Asn_synthetase_glu-h"/>
    <property type="match status" value="1"/>
</dbReference>
<name>A0AAW6VL41_9BACT</name>
<dbReference type="InterPro" id="IPR029055">
    <property type="entry name" value="Ntn_hydrolases_N"/>
</dbReference>
<dbReference type="SUPFAM" id="SSF52402">
    <property type="entry name" value="Adenine nucleotide alpha hydrolases-like"/>
    <property type="match status" value="1"/>
</dbReference>
<reference evidence="12" key="2">
    <citation type="submission" date="2023-02" db="EMBL/GenBank/DDBJ databases">
        <authorList>
            <person name="Concha-Toloza M."/>
            <person name="Lopez-Cantillo M."/>
            <person name="Molina-Mora J."/>
            <person name="Collado L."/>
        </authorList>
    </citation>
    <scope>NUCLEOTIDE SEQUENCE</scope>
    <source>
        <strain evidence="12">FR1p153A2</strain>
    </source>
</reference>
<dbReference type="InterPro" id="IPR014729">
    <property type="entry name" value="Rossmann-like_a/b/a_fold"/>
</dbReference>
<comment type="similarity">
    <text evidence="2">Belongs to the asparagine synthetase family.</text>
</comment>
<reference evidence="12" key="1">
    <citation type="journal article" date="2023" name="Antibiotics">
        <title>Genomic Characterization of Antibiotic-Resistant Campylobacterales Isolated from Chilean Poultry Meat.</title>
        <authorList>
            <person name="Concha-Toloza M."/>
            <person name="Lopez-Cantillo M."/>
            <person name="Molina-Mora J.A."/>
            <person name="Collado L."/>
        </authorList>
    </citation>
    <scope>NUCLEOTIDE SEQUENCE</scope>
    <source>
        <strain evidence="12">FR1p153A2</strain>
    </source>
</reference>
<evidence type="ECO:0000256" key="6">
    <source>
        <dbReference type="ARBA" id="ARBA00022962"/>
    </source>
</evidence>
<evidence type="ECO:0000256" key="7">
    <source>
        <dbReference type="ARBA" id="ARBA00048741"/>
    </source>
</evidence>
<dbReference type="GO" id="GO:0005829">
    <property type="term" value="C:cytosol"/>
    <property type="evidence" value="ECO:0007669"/>
    <property type="project" value="TreeGrafter"/>
</dbReference>
<dbReference type="Pfam" id="PF00733">
    <property type="entry name" value="Asn_synthase"/>
    <property type="match status" value="1"/>
</dbReference>
<dbReference type="PROSITE" id="PS51278">
    <property type="entry name" value="GATASE_TYPE_2"/>
    <property type="match status" value="1"/>
</dbReference>
<dbReference type="PANTHER" id="PTHR43284">
    <property type="entry name" value="ASPARAGINE SYNTHETASE (GLUTAMINE-HYDROLYZING)"/>
    <property type="match status" value="1"/>
</dbReference>
<dbReference type="InterPro" id="IPR017932">
    <property type="entry name" value="GATase_2_dom"/>
</dbReference>
<comment type="pathway">
    <text evidence="1">Amino-acid biosynthesis; L-asparagine biosynthesis; L-asparagine from L-aspartate (L-Gln route): step 1/1.</text>
</comment>
<organism evidence="12 13">
    <name type="scientific">Aliarcobacter butzleri</name>
    <dbReference type="NCBI Taxonomy" id="28197"/>
    <lineage>
        <taxon>Bacteria</taxon>
        <taxon>Pseudomonadati</taxon>
        <taxon>Campylobacterota</taxon>
        <taxon>Epsilonproteobacteria</taxon>
        <taxon>Campylobacterales</taxon>
        <taxon>Arcobacteraceae</taxon>
        <taxon>Aliarcobacter</taxon>
    </lineage>
</organism>
<evidence type="ECO:0000313" key="12">
    <source>
        <dbReference type="EMBL" id="MDK2042531.1"/>
    </source>
</evidence>
<evidence type="ECO:0000259" key="11">
    <source>
        <dbReference type="PROSITE" id="PS51278"/>
    </source>
</evidence>
<proteinExistence type="inferred from homology"/>
<dbReference type="Pfam" id="PF13537">
    <property type="entry name" value="GATase_7"/>
    <property type="match status" value="1"/>
</dbReference>
<dbReference type="PANTHER" id="PTHR43284:SF1">
    <property type="entry name" value="ASPARAGINE SYNTHETASE"/>
    <property type="match status" value="1"/>
</dbReference>
<comment type="caution">
    <text evidence="12">The sequence shown here is derived from an EMBL/GenBank/DDBJ whole genome shotgun (WGS) entry which is preliminary data.</text>
</comment>
<dbReference type="NCBIfam" id="TIGR01536">
    <property type="entry name" value="asn_synth_AEB"/>
    <property type="match status" value="1"/>
</dbReference>
<protein>
    <recommendedName>
        <fullName evidence="3">asparagine synthase (glutamine-hydrolyzing)</fullName>
        <ecNumber evidence="3">6.3.5.4</ecNumber>
    </recommendedName>
</protein>
<sequence>MCGIVGFIDKNKNIDTLNDMLKIQSYRGPDDSGVYFDEKSGIHLGHNRLSIQDLTSHGHQPFVSDCGNYIIVFNGEVYNFKIIKTELQNLGYNFISNSDTEVILYSYKQWGIDCIHKFIGMFSFSILDKLNNKLFLVRDRAGVKPLYYYKVGNQFMFSSEIKSFHKHPIFRKEQNLSVLPYFFQFGYIPAPYTIFKNCFKLEAGHYLEYYIENSEFKIVKYWDVNDFYLEDKFNKNENEILEEIEIILDNAIDLRMVSDVPVGVFLSGGYDSSLVASILAKKQGKKINTFTIGFDDEKYNEAEHAKTIAEYLGTNHTEYYMRNSDMLNLVESLPFYYDEPFGDSSALPTMIVSKLARKSVTVALSADGGDEAFCGYSKYFFLNKFQNIFSNTLKKELLKIGLNLFNPNILDYINNKLPKNLKQTNIKDKYIKFQRAINSKSLEEMFQNGSSYVDKKEIVKFLKINKNEDLFKKWNKIENIKFLDQMMAIDYKLFMNDDVLTKVDRATMSVSLEGREPLLDHRIIEYMARVPLDIKYRNKQGKYLLRQILYKYLPKEMVDKPKSGFQIPLNEWLRGELKPLVLKYLDDTKLDENIFDIKEINILKKRFFEEEDLGTTIWFILIYQMWKEEWLA</sequence>
<feature type="binding site" evidence="9">
    <location>
        <position position="292"/>
    </location>
    <ligand>
        <name>ATP</name>
        <dbReference type="ChEBI" id="CHEBI:30616"/>
    </ligand>
</feature>
<dbReference type="AlphaFoldDB" id="A0AAW6VL41"/>
<keyword evidence="8" id="KW-0028">Amino-acid biosynthesis</keyword>
<evidence type="ECO:0000256" key="10">
    <source>
        <dbReference type="PIRSR" id="PIRSR001589-3"/>
    </source>
</evidence>
<evidence type="ECO:0000256" key="5">
    <source>
        <dbReference type="ARBA" id="ARBA00022840"/>
    </source>
</evidence>
<feature type="active site" description="For GATase activity" evidence="8">
    <location>
        <position position="2"/>
    </location>
</feature>
<dbReference type="SUPFAM" id="SSF56235">
    <property type="entry name" value="N-terminal nucleophile aminohydrolases (Ntn hydrolases)"/>
    <property type="match status" value="1"/>
</dbReference>
<evidence type="ECO:0000313" key="13">
    <source>
        <dbReference type="Proteomes" id="UP001237501"/>
    </source>
</evidence>
<dbReference type="GO" id="GO:0004066">
    <property type="term" value="F:asparagine synthase (glutamine-hydrolyzing) activity"/>
    <property type="evidence" value="ECO:0007669"/>
    <property type="project" value="UniProtKB-EC"/>
</dbReference>
<evidence type="ECO:0000256" key="8">
    <source>
        <dbReference type="PIRSR" id="PIRSR001589-1"/>
    </source>
</evidence>
<keyword evidence="5 9" id="KW-0067">ATP-binding</keyword>
<evidence type="ECO:0000256" key="3">
    <source>
        <dbReference type="ARBA" id="ARBA00012737"/>
    </source>
</evidence>
<evidence type="ECO:0000256" key="2">
    <source>
        <dbReference type="ARBA" id="ARBA00005752"/>
    </source>
</evidence>
<dbReference type="Gene3D" id="3.60.20.10">
    <property type="entry name" value="Glutamine Phosphoribosylpyrophosphate, subunit 1, domain 1"/>
    <property type="match status" value="1"/>
</dbReference>
<dbReference type="RefSeq" id="WP_152060306.1">
    <property type="nucleotide sequence ID" value="NZ_CABVSN010000025.1"/>
</dbReference>
<keyword evidence="4 9" id="KW-0547">Nucleotide-binding</keyword>
<accession>A0AAW6VL41</accession>
<keyword evidence="6 8" id="KW-0315">Glutamine amidotransferase</keyword>
<feature type="binding site" evidence="9">
    <location>
        <position position="99"/>
    </location>
    <ligand>
        <name>L-glutamine</name>
        <dbReference type="ChEBI" id="CHEBI:58359"/>
    </ligand>
</feature>
<evidence type="ECO:0000256" key="4">
    <source>
        <dbReference type="ARBA" id="ARBA00022741"/>
    </source>
</evidence>
<gene>
    <name evidence="12" type="primary">asnB</name>
    <name evidence="12" type="ORF">PT517_12155</name>
</gene>
<dbReference type="InterPro" id="IPR033738">
    <property type="entry name" value="AsnB_N"/>
</dbReference>
<keyword evidence="8" id="KW-0061">Asparagine biosynthesis</keyword>
<dbReference type="GO" id="GO:0006529">
    <property type="term" value="P:asparagine biosynthetic process"/>
    <property type="evidence" value="ECO:0007669"/>
    <property type="project" value="UniProtKB-KW"/>
</dbReference>
<dbReference type="CDD" id="cd01991">
    <property type="entry name" value="Asn_synthase_B_C"/>
    <property type="match status" value="1"/>
</dbReference>
<dbReference type="CDD" id="cd00712">
    <property type="entry name" value="AsnB"/>
    <property type="match status" value="1"/>
</dbReference>
<dbReference type="Proteomes" id="UP001237501">
    <property type="component" value="Unassembled WGS sequence"/>
</dbReference>
<evidence type="ECO:0000256" key="9">
    <source>
        <dbReference type="PIRSR" id="PIRSR001589-2"/>
    </source>
</evidence>
<dbReference type="InterPro" id="IPR006426">
    <property type="entry name" value="Asn_synth_AEB"/>
</dbReference>
<dbReference type="EMBL" id="JAQTJK010000025">
    <property type="protein sequence ID" value="MDK2042531.1"/>
    <property type="molecule type" value="Genomic_DNA"/>
</dbReference>
<feature type="site" description="Important for beta-aspartyl-AMP intermediate formation" evidence="10">
    <location>
        <position position="367"/>
    </location>
</feature>
<comment type="catalytic activity">
    <reaction evidence="7">
        <text>L-aspartate + L-glutamine + ATP + H2O = L-asparagine + L-glutamate + AMP + diphosphate + H(+)</text>
        <dbReference type="Rhea" id="RHEA:12228"/>
        <dbReference type="ChEBI" id="CHEBI:15377"/>
        <dbReference type="ChEBI" id="CHEBI:15378"/>
        <dbReference type="ChEBI" id="CHEBI:29985"/>
        <dbReference type="ChEBI" id="CHEBI:29991"/>
        <dbReference type="ChEBI" id="CHEBI:30616"/>
        <dbReference type="ChEBI" id="CHEBI:33019"/>
        <dbReference type="ChEBI" id="CHEBI:58048"/>
        <dbReference type="ChEBI" id="CHEBI:58359"/>
        <dbReference type="ChEBI" id="CHEBI:456215"/>
        <dbReference type="EC" id="6.3.5.4"/>
    </reaction>
</comment>
<dbReference type="Gene3D" id="3.40.50.620">
    <property type="entry name" value="HUPs"/>
    <property type="match status" value="1"/>
</dbReference>
<evidence type="ECO:0000256" key="1">
    <source>
        <dbReference type="ARBA" id="ARBA00005187"/>
    </source>
</evidence>
<dbReference type="EC" id="6.3.5.4" evidence="3"/>
<dbReference type="GO" id="GO:0005524">
    <property type="term" value="F:ATP binding"/>
    <property type="evidence" value="ECO:0007669"/>
    <property type="project" value="UniProtKB-KW"/>
</dbReference>
<feature type="domain" description="Glutamine amidotransferase type-2" evidence="11">
    <location>
        <begin position="2"/>
        <end position="212"/>
    </location>
</feature>
<keyword evidence="12" id="KW-0436">Ligase</keyword>
<dbReference type="InterPro" id="IPR001962">
    <property type="entry name" value="Asn_synthase"/>
</dbReference>